<feature type="region of interest" description="Disordered" evidence="1">
    <location>
        <begin position="122"/>
        <end position="141"/>
    </location>
</feature>
<dbReference type="AlphaFoldDB" id="A0A8R1DZ73"/>
<dbReference type="Proteomes" id="UP000005237">
    <property type="component" value="Unassembled WGS sequence"/>
</dbReference>
<protein>
    <submittedName>
        <fullName evidence="2">Uncharacterized protein</fullName>
    </submittedName>
</protein>
<dbReference type="OMA" id="ECINCEC"/>
<accession>A0A8R1DZ73</accession>
<evidence type="ECO:0000313" key="3">
    <source>
        <dbReference type="Proteomes" id="UP000005237"/>
    </source>
</evidence>
<sequence>MECINCECTVKAMNEMDASIRMLLQRSQRVNGMMEGSETMIKRTVHRRQITAAKAPMVQQANIPEKKASLAKLEWKKSVQAAADDSTMDSSATASGKGKSYVYNKYLGRAESVDFHVAEVPTFESSTRSTSPSTNPSPSCKATVCPIVRSENASVTTYTTSDTLKTNMTPSTASPSSITTPVKSAPFSSAVVLNEKWIVEENGEKKVLPMKVYVKQRHHDGSLDLLLVYLDEHREKVMELAMNLNGDKVTNVQFCGEKMQIEKN</sequence>
<organism evidence="2 3">
    <name type="scientific">Caenorhabditis japonica</name>
    <dbReference type="NCBI Taxonomy" id="281687"/>
    <lineage>
        <taxon>Eukaryota</taxon>
        <taxon>Metazoa</taxon>
        <taxon>Ecdysozoa</taxon>
        <taxon>Nematoda</taxon>
        <taxon>Chromadorea</taxon>
        <taxon>Rhabditida</taxon>
        <taxon>Rhabditina</taxon>
        <taxon>Rhabditomorpha</taxon>
        <taxon>Rhabditoidea</taxon>
        <taxon>Rhabditidae</taxon>
        <taxon>Peloderinae</taxon>
        <taxon>Caenorhabditis</taxon>
    </lineage>
</organism>
<feature type="compositionally biased region" description="Low complexity" evidence="1">
    <location>
        <begin position="122"/>
        <end position="139"/>
    </location>
</feature>
<name>A0A8R1DZ73_CAEJA</name>
<reference evidence="2" key="2">
    <citation type="submission" date="2022-06" db="UniProtKB">
        <authorList>
            <consortium name="EnsemblMetazoa"/>
        </authorList>
    </citation>
    <scope>IDENTIFICATION</scope>
    <source>
        <strain evidence="2">DF5081</strain>
    </source>
</reference>
<evidence type="ECO:0000313" key="2">
    <source>
        <dbReference type="EnsemblMetazoa" id="CJA16504.1"/>
    </source>
</evidence>
<reference evidence="3" key="1">
    <citation type="submission" date="2010-08" db="EMBL/GenBank/DDBJ databases">
        <authorList>
            <consortium name="Caenorhabditis japonica Sequencing Consortium"/>
            <person name="Wilson R.K."/>
        </authorList>
    </citation>
    <scope>NUCLEOTIDE SEQUENCE [LARGE SCALE GENOMIC DNA]</scope>
    <source>
        <strain evidence="3">DF5081</strain>
    </source>
</reference>
<evidence type="ECO:0000256" key="1">
    <source>
        <dbReference type="SAM" id="MobiDB-lite"/>
    </source>
</evidence>
<proteinExistence type="predicted"/>
<keyword evidence="3" id="KW-1185">Reference proteome</keyword>
<dbReference type="EnsemblMetazoa" id="CJA16504.1">
    <property type="protein sequence ID" value="CJA16504.1"/>
    <property type="gene ID" value="WBGene00135708"/>
</dbReference>